<feature type="compositionally biased region" description="Pro residues" evidence="4">
    <location>
        <begin position="158"/>
        <end position="171"/>
    </location>
</feature>
<dbReference type="SMART" id="SM00248">
    <property type="entry name" value="ANK"/>
    <property type="match status" value="1"/>
</dbReference>
<accession>A0ABQ6M4G0</accession>
<dbReference type="Gene3D" id="1.10.238.10">
    <property type="entry name" value="EF-hand"/>
    <property type="match status" value="1"/>
</dbReference>
<dbReference type="PROSITE" id="PS50088">
    <property type="entry name" value="ANK_REPEAT"/>
    <property type="match status" value="1"/>
</dbReference>
<comment type="caution">
    <text evidence="6">The sequence shown here is derived from an EMBL/GenBank/DDBJ whole genome shotgun (WGS) entry which is preliminary data.</text>
</comment>
<dbReference type="InterPro" id="IPR002048">
    <property type="entry name" value="EF_hand_dom"/>
</dbReference>
<evidence type="ECO:0000256" key="3">
    <source>
        <dbReference type="SAM" id="Coils"/>
    </source>
</evidence>
<keyword evidence="7" id="KW-1185">Reference proteome</keyword>
<feature type="region of interest" description="Disordered" evidence="4">
    <location>
        <begin position="152"/>
        <end position="215"/>
    </location>
</feature>
<sequence>ISYQTSSSSSSSSPSAPLSLHSRVARLGRTRTVFPYFISPPGTPLPSSSPSSSAVALNVSYPTSAAFHVLTRSGIELSLYDPQTNTPVGLATVPVSSLLNSPCGRWVDLTGGTPDEFGKGGGEITGSVWVSARIFVGEPTPDVEIIPSPRVLQQEAPSPEPKAPPPKPRPVPDFNATSPAILSRGRSATMPTNVGPPDFSRASSAPPPPKPKPPPASYNMSLWLSSLVSLPPLPSRSGLYATIKTSKSDGRASSRALLLPSNTTTCSWDEHLSLTCTPGEKVTCQILDAKSAKASTRLLGFAEFTVPRIPPDVDHLATDHHVLPVTLVEKLGLADPLADPFSSTASTLSSLSPVTESPAPPPRLRLDYLLVPPALPSHDTLVSTFSSQTLPHTSLSDPTAILNDVAPLPPPPSIRSFSESAEATAFSKYAASPAFLTRSEFLNFCRDKFELGDTASMIGRLLLREYRVLVALAAGTHGEPVTDIFMALASNPPIVAAVQTLVECHDSSGMFDVPFDTFVAFFRSTRTTSESKELAAQTVSMAAEASQIEQLTSNLAATSTIVDEANADVTKYRSKRVVGFTQEEKAFRLSSLFREKRKCWSEHVERLRNDYENLANRHLQIEGAEVALTDAIDGIVVDESVLSEEITELGDALREISDYLFDKLEMSKTRGAVASALALRSLPDASTDSDSDEDDETKYHRLYGALVTTLQHFKQLQRACSSLGSEIAATYEQLMKDKAEETAAKWDRELLEISRGGFPAKLRSLQKSAKHVKTPAPSKSNPATWGAPPTTKNGRKPLFKFSKKPEDLARRRSNSWENKLEINQVNYAQVRQERFELAKERFSSEGIAFPDAELTSILADASTDDSFSALFTQKLDTYSLTVFSQMSVFDEDAFLSTQEISATNGMDSFGQTKRLASLLDQHGGVDRVISGACLYGMIGVLEQEESACAAASATSSLTATPRDTRRASLNYWSQIEASAVATVLGPTLELAKSFTVAVTTEATNHISTFTTPRSSHSPRSKQVNLTSDEDVIRGVMMCAGLPKSEAEAIVSASLNREKNLDPELIMLCNFVFAGFSNNLPSEEGLSMIIGAVRKKEMAMVNRRMLDDEIVRGARDKNFKPDFRKSAEFRHSVYSGEGEKKFEELYNARVNPRPDPDADVGTIEDVPPELGRLFALSDKYKDKRNLQKVKLAKLLNSDYTLEKTGFKNGITALHVAAFKNDCTVINLLIERGSDPERKDYWGKRARDYTRDVQSLKELGTLYKGAAPCEPRTTLKTRIQQKTNFRVEKLRRDPKTEPRCPGLAVSYDIFNKTVYVKFDASTNLGPELVEVPIHHLLFQSCADKSPELQQLFLDIKERVAMVRNGICAQMSKKLVSQFLPEASQNAFDFICDYQNITYETILSEALLEIIGEEASEDLAEAIEEKKRAENAERLRQKELARKREEERIRVENHKKFVREFTTKNVKKLVSDTVGWLSNLTFYFRKFDLDGSGTLSPVEIVAALRSLGITKKIQQENIAIQEMFTGFRKATHEMSLAAFVRDMPEDVYAAIKRHGNTKKLEMDKKRAMLLGIKPTEEESKKVRFARRETVKKLRRKKIVRDLPPSDDEVVKAVVTKLTDDVVEAGEEERVLGGWFRGDVDLDLTGGTSADKTMVPCTILCVVGNVTIFQFDGEKVLPKPKPNMDDDAAMDRFEACLQEYGLSFDEMIDSVEGDLDLDDPNTIIEACVVGAMERNGWEDHDKYVEVKRRLRKALTVPLDWEKLLVLYKDGKVDKVVFVKAPAEGGTGDGEEIMLNKFKEKVMKGGASMRFMYQDSDRNLLGGLSTTGIEGDAEGDGWMKDVRMVCKKFGIGETGLGIIAGLCDVSSVLKRIFSLTGVYKDNTLMSFKKARSKVMLEGSTYRWIVGKEHQGEVVESSLLCEGYVESSMFFKNIGGMTEEDLKIVEKWNISMEKGYDQEGAALEESP</sequence>
<dbReference type="Pfam" id="PF00023">
    <property type="entry name" value="Ank"/>
    <property type="match status" value="1"/>
</dbReference>
<dbReference type="InterPro" id="IPR036770">
    <property type="entry name" value="Ankyrin_rpt-contain_sf"/>
</dbReference>
<feature type="repeat" description="ANK" evidence="2">
    <location>
        <begin position="1207"/>
        <end position="1239"/>
    </location>
</feature>
<feature type="coiled-coil region" evidence="3">
    <location>
        <begin position="597"/>
        <end position="624"/>
    </location>
</feature>
<gene>
    <name evidence="6" type="ORF">TeGR_g14416</name>
</gene>
<feature type="compositionally biased region" description="Pro residues" evidence="4">
    <location>
        <begin position="205"/>
        <end position="215"/>
    </location>
</feature>
<dbReference type="InterPro" id="IPR018247">
    <property type="entry name" value="EF_Hand_1_Ca_BS"/>
</dbReference>
<dbReference type="SUPFAM" id="SSF47473">
    <property type="entry name" value="EF-hand"/>
    <property type="match status" value="1"/>
</dbReference>
<feature type="non-terminal residue" evidence="6">
    <location>
        <position position="1"/>
    </location>
</feature>
<organism evidence="6 7">
    <name type="scientific">Tetraparma gracilis</name>
    <dbReference type="NCBI Taxonomy" id="2962635"/>
    <lineage>
        <taxon>Eukaryota</taxon>
        <taxon>Sar</taxon>
        <taxon>Stramenopiles</taxon>
        <taxon>Ochrophyta</taxon>
        <taxon>Bolidophyceae</taxon>
        <taxon>Parmales</taxon>
        <taxon>Triparmaceae</taxon>
        <taxon>Tetraparma</taxon>
    </lineage>
</organism>
<evidence type="ECO:0000313" key="7">
    <source>
        <dbReference type="Proteomes" id="UP001165060"/>
    </source>
</evidence>
<dbReference type="InterPro" id="IPR002110">
    <property type="entry name" value="Ankyrin_rpt"/>
</dbReference>
<dbReference type="PROSITE" id="PS00018">
    <property type="entry name" value="EF_HAND_1"/>
    <property type="match status" value="1"/>
</dbReference>
<evidence type="ECO:0000259" key="5">
    <source>
        <dbReference type="PROSITE" id="PS50222"/>
    </source>
</evidence>
<evidence type="ECO:0000313" key="6">
    <source>
        <dbReference type="EMBL" id="GMI19267.1"/>
    </source>
</evidence>
<dbReference type="EMBL" id="BRYB01002425">
    <property type="protein sequence ID" value="GMI19267.1"/>
    <property type="molecule type" value="Genomic_DNA"/>
</dbReference>
<keyword evidence="3" id="KW-0175">Coiled coil</keyword>
<evidence type="ECO:0000256" key="4">
    <source>
        <dbReference type="SAM" id="MobiDB-lite"/>
    </source>
</evidence>
<feature type="domain" description="EF-hand" evidence="5">
    <location>
        <begin position="1472"/>
        <end position="1507"/>
    </location>
</feature>
<dbReference type="Gene3D" id="1.25.40.20">
    <property type="entry name" value="Ankyrin repeat-containing domain"/>
    <property type="match status" value="1"/>
</dbReference>
<keyword evidence="1" id="KW-0106">Calcium</keyword>
<evidence type="ECO:0000256" key="1">
    <source>
        <dbReference type="ARBA" id="ARBA00022837"/>
    </source>
</evidence>
<dbReference type="CDD" id="cd00051">
    <property type="entry name" value="EFh"/>
    <property type="match status" value="1"/>
</dbReference>
<dbReference type="PROSITE" id="PS50297">
    <property type="entry name" value="ANK_REP_REGION"/>
    <property type="match status" value="1"/>
</dbReference>
<dbReference type="InterPro" id="IPR011992">
    <property type="entry name" value="EF-hand-dom_pair"/>
</dbReference>
<dbReference type="SUPFAM" id="SSF48403">
    <property type="entry name" value="Ankyrin repeat"/>
    <property type="match status" value="1"/>
</dbReference>
<proteinExistence type="predicted"/>
<feature type="coiled-coil region" evidence="3">
    <location>
        <begin position="1409"/>
        <end position="1446"/>
    </location>
</feature>
<evidence type="ECO:0000256" key="2">
    <source>
        <dbReference type="PROSITE-ProRule" id="PRU00023"/>
    </source>
</evidence>
<feature type="region of interest" description="Disordered" evidence="4">
    <location>
        <begin position="769"/>
        <end position="798"/>
    </location>
</feature>
<dbReference type="Proteomes" id="UP001165060">
    <property type="component" value="Unassembled WGS sequence"/>
</dbReference>
<keyword evidence="2" id="KW-0040">ANK repeat</keyword>
<dbReference type="PROSITE" id="PS50222">
    <property type="entry name" value="EF_HAND_2"/>
    <property type="match status" value="1"/>
</dbReference>
<name>A0ABQ6M4G0_9STRA</name>
<protein>
    <recommendedName>
        <fullName evidence="5">EF-hand domain-containing protein</fullName>
    </recommendedName>
</protein>
<reference evidence="6 7" key="1">
    <citation type="journal article" date="2023" name="Commun. Biol.">
        <title>Genome analysis of Parmales, the sister group of diatoms, reveals the evolutionary specialization of diatoms from phago-mixotrophs to photoautotrophs.</title>
        <authorList>
            <person name="Ban H."/>
            <person name="Sato S."/>
            <person name="Yoshikawa S."/>
            <person name="Yamada K."/>
            <person name="Nakamura Y."/>
            <person name="Ichinomiya M."/>
            <person name="Sato N."/>
            <person name="Blanc-Mathieu R."/>
            <person name="Endo H."/>
            <person name="Kuwata A."/>
            <person name="Ogata H."/>
        </authorList>
    </citation>
    <scope>NUCLEOTIDE SEQUENCE [LARGE SCALE GENOMIC DNA]</scope>
</reference>